<evidence type="ECO:0000313" key="3">
    <source>
        <dbReference type="Proteomes" id="UP001218218"/>
    </source>
</evidence>
<proteinExistence type="predicted"/>
<keyword evidence="3" id="KW-1185">Reference proteome</keyword>
<dbReference type="InterPro" id="IPR041078">
    <property type="entry name" value="Plavaka"/>
</dbReference>
<organism evidence="2 3">
    <name type="scientific">Mycena albidolilacea</name>
    <dbReference type="NCBI Taxonomy" id="1033008"/>
    <lineage>
        <taxon>Eukaryota</taxon>
        <taxon>Fungi</taxon>
        <taxon>Dikarya</taxon>
        <taxon>Basidiomycota</taxon>
        <taxon>Agaricomycotina</taxon>
        <taxon>Agaricomycetes</taxon>
        <taxon>Agaricomycetidae</taxon>
        <taxon>Agaricales</taxon>
        <taxon>Marasmiineae</taxon>
        <taxon>Mycenaceae</taxon>
        <taxon>Mycena</taxon>
    </lineage>
</organism>
<gene>
    <name evidence="2" type="ORF">DFH08DRAFT_1015999</name>
</gene>
<dbReference type="Proteomes" id="UP001218218">
    <property type="component" value="Unassembled WGS sequence"/>
</dbReference>
<comment type="caution">
    <text evidence="2">The sequence shown here is derived from an EMBL/GenBank/DDBJ whole genome shotgun (WGS) entry which is preliminary data.</text>
</comment>
<protein>
    <submittedName>
        <fullName evidence="2">Uncharacterized protein</fullName>
    </submittedName>
</protein>
<accession>A0AAD7ANI2</accession>
<evidence type="ECO:0000256" key="1">
    <source>
        <dbReference type="SAM" id="MobiDB-lite"/>
    </source>
</evidence>
<feature type="compositionally biased region" description="Polar residues" evidence="1">
    <location>
        <begin position="664"/>
        <end position="673"/>
    </location>
</feature>
<name>A0AAD7ANI2_9AGAR</name>
<dbReference type="Pfam" id="PF18759">
    <property type="entry name" value="Plavaka"/>
    <property type="match status" value="1"/>
</dbReference>
<feature type="region of interest" description="Disordered" evidence="1">
    <location>
        <begin position="27"/>
        <end position="50"/>
    </location>
</feature>
<evidence type="ECO:0000313" key="2">
    <source>
        <dbReference type="EMBL" id="KAJ7364121.1"/>
    </source>
</evidence>
<sequence>MGAPPLHALARLPSHFILSIPHPHSGLPSTITPLDRPPPPDTSRTLATGFNPEKPFAPFRTYTDYHFTSRCVREARSDKEIKAELDALHNGVYFEGGQCKLTIRTSKDMSDSLRAARQTSVQLKHTHITVDFQGETDEFRGTHKVEIDFRDPWEVTQSWKYYCRSDGLGMSIEHQEPLFDEPWTGTIWHKVDNELPDPHETCYPSCYLPLHIWLDKGQVLTKVKKHPIVLRGLWIESVIRNSSGNGGGALLGYIIMPPGIRNIDPKNLNSRAREDYTKLKGIIYNVINTVILQSLKRRSHCGDTFRFRDGVYRTAYLGFLIESMDFQELAAWLGMRSSQANFPCPKCLVPKDSLAKLTRRFEHRNTAAMRNVIKDARRQQTKGDKEDILRSSGLHNVEKQVSSRMDLESVRLKDYAAQNPENSSPSWGWENEPSWILPAHGLLWEFGHSDPYKAVSYDTLHWDDGGKFGRHLWVYIKQVLTDLEKTNEFNKCMAKFPCWRGLEHFSAATAIDFTEENTFLALLKCIVPCLVHILPPNSPLVHALRALQQFRTLVGMDCTLESRLQAQDAFDLDKNFDFLKQHYTCHASSDIREKGATKHMSTRTGEGFQQEVTCHYNRTNGRDAERQMVVIDKNEEAMARLDMLVADYEIREKQKLEDSEDHANNTVEPTGSPTAHWRFSAPNSSVNSRRFETEMSRGKGGEAFNGFDIALREFLAIHHPEHVIAFEDTVMVQSFRAVHIEFQSMVNWSPQRDILRCNPKFYGQPRYDCVLYNAESDLLSLARLIGLLRCTIPGGAKFDLAFVYCFKNSKWKPQTFWRGCRVVEECRRPKFLGARRSWCTTGACVGNETNQPIFSDRHHQRRHVPAAKQNGVNV</sequence>
<dbReference type="EMBL" id="JARIHO010000003">
    <property type="protein sequence ID" value="KAJ7364121.1"/>
    <property type="molecule type" value="Genomic_DNA"/>
</dbReference>
<dbReference type="AlphaFoldDB" id="A0AAD7ANI2"/>
<reference evidence="2" key="1">
    <citation type="submission" date="2023-03" db="EMBL/GenBank/DDBJ databases">
        <title>Massive genome expansion in bonnet fungi (Mycena s.s.) driven by repeated elements and novel gene families across ecological guilds.</title>
        <authorList>
            <consortium name="Lawrence Berkeley National Laboratory"/>
            <person name="Harder C.B."/>
            <person name="Miyauchi S."/>
            <person name="Viragh M."/>
            <person name="Kuo A."/>
            <person name="Thoen E."/>
            <person name="Andreopoulos B."/>
            <person name="Lu D."/>
            <person name="Skrede I."/>
            <person name="Drula E."/>
            <person name="Henrissat B."/>
            <person name="Morin E."/>
            <person name="Kohler A."/>
            <person name="Barry K."/>
            <person name="LaButti K."/>
            <person name="Morin E."/>
            <person name="Salamov A."/>
            <person name="Lipzen A."/>
            <person name="Mereny Z."/>
            <person name="Hegedus B."/>
            <person name="Baldrian P."/>
            <person name="Stursova M."/>
            <person name="Weitz H."/>
            <person name="Taylor A."/>
            <person name="Grigoriev I.V."/>
            <person name="Nagy L.G."/>
            <person name="Martin F."/>
            <person name="Kauserud H."/>
        </authorList>
    </citation>
    <scope>NUCLEOTIDE SEQUENCE</scope>
    <source>
        <strain evidence="2">CBHHK002</strain>
    </source>
</reference>
<feature type="region of interest" description="Disordered" evidence="1">
    <location>
        <begin position="655"/>
        <end position="676"/>
    </location>
</feature>